<reference evidence="2" key="1">
    <citation type="submission" date="2020-08" db="EMBL/GenBank/DDBJ databases">
        <title>Multicomponent nature underlies the extraordinary mechanical properties of spider dragline silk.</title>
        <authorList>
            <person name="Kono N."/>
            <person name="Nakamura H."/>
            <person name="Mori M."/>
            <person name="Yoshida Y."/>
            <person name="Ohtoshi R."/>
            <person name="Malay A.D."/>
            <person name="Moran D.A.P."/>
            <person name="Tomita M."/>
            <person name="Numata K."/>
            <person name="Arakawa K."/>
        </authorList>
    </citation>
    <scope>NUCLEOTIDE SEQUENCE</scope>
</reference>
<keyword evidence="1" id="KW-1133">Transmembrane helix</keyword>
<evidence type="ECO:0000313" key="3">
    <source>
        <dbReference type="Proteomes" id="UP000887013"/>
    </source>
</evidence>
<dbReference type="Proteomes" id="UP000887013">
    <property type="component" value="Unassembled WGS sequence"/>
</dbReference>
<name>A0A8X6N3K8_NEPPI</name>
<dbReference type="PROSITE" id="PS51257">
    <property type="entry name" value="PROKAR_LIPOPROTEIN"/>
    <property type="match status" value="1"/>
</dbReference>
<keyword evidence="1" id="KW-0812">Transmembrane</keyword>
<organism evidence="2 3">
    <name type="scientific">Nephila pilipes</name>
    <name type="common">Giant wood spider</name>
    <name type="synonym">Nephila maculata</name>
    <dbReference type="NCBI Taxonomy" id="299642"/>
    <lineage>
        <taxon>Eukaryota</taxon>
        <taxon>Metazoa</taxon>
        <taxon>Ecdysozoa</taxon>
        <taxon>Arthropoda</taxon>
        <taxon>Chelicerata</taxon>
        <taxon>Arachnida</taxon>
        <taxon>Araneae</taxon>
        <taxon>Araneomorphae</taxon>
        <taxon>Entelegynae</taxon>
        <taxon>Araneoidea</taxon>
        <taxon>Nephilidae</taxon>
        <taxon>Nephila</taxon>
    </lineage>
</organism>
<keyword evidence="3" id="KW-1185">Reference proteome</keyword>
<evidence type="ECO:0000256" key="1">
    <source>
        <dbReference type="SAM" id="Phobius"/>
    </source>
</evidence>
<dbReference type="AlphaFoldDB" id="A0A8X6N3K8"/>
<dbReference type="EMBL" id="BMAW01004897">
    <property type="protein sequence ID" value="GFS91510.1"/>
    <property type="molecule type" value="Genomic_DNA"/>
</dbReference>
<comment type="caution">
    <text evidence="2">The sequence shown here is derived from an EMBL/GenBank/DDBJ whole genome shotgun (WGS) entry which is preliminary data.</text>
</comment>
<proteinExistence type="predicted"/>
<keyword evidence="1" id="KW-0472">Membrane</keyword>
<protein>
    <submittedName>
        <fullName evidence="2">Uncharacterized protein</fullName>
    </submittedName>
</protein>
<accession>A0A8X6N3K8</accession>
<evidence type="ECO:0000313" key="2">
    <source>
        <dbReference type="EMBL" id="GFS91510.1"/>
    </source>
</evidence>
<feature type="transmembrane region" description="Helical" evidence="1">
    <location>
        <begin position="44"/>
        <end position="65"/>
    </location>
</feature>
<sequence length="97" mass="10918">MRSHPKFTDPIHFVSTATSCFVSQCCMASIDGVSESDGFSPLQQILYISEIAAGVIVILLPKVYIFTYLKRENSNDGLLDYLRISVWLYLVQHVTSQ</sequence>
<gene>
    <name evidence="2" type="ORF">NPIL_368561</name>
</gene>